<dbReference type="Proteomes" id="UP001186974">
    <property type="component" value="Unassembled WGS sequence"/>
</dbReference>
<sequence length="149" mass="15601">MDKKSHHGIETAHAEDISKDVPHPTMTGFDTTEEELPPSYFTSSFFIGTMLAAATGLLAGVSGFGYAAPTLATINADISPYPGLIWTALVYTLMLSIFLTLIGRISDIFGRRWVFAGGSILGCIGSIICACATNIPMLIGGTTVIGIGA</sequence>
<evidence type="ECO:0000313" key="2">
    <source>
        <dbReference type="Proteomes" id="UP001186974"/>
    </source>
</evidence>
<feature type="non-terminal residue" evidence="1">
    <location>
        <position position="149"/>
    </location>
</feature>
<dbReference type="EMBL" id="JAWDJW010009923">
    <property type="protein sequence ID" value="KAK3053502.1"/>
    <property type="molecule type" value="Genomic_DNA"/>
</dbReference>
<name>A0ACC3CXR3_9PEZI</name>
<protein>
    <submittedName>
        <fullName evidence="1">Uncharacterized protein</fullName>
    </submittedName>
</protein>
<keyword evidence="2" id="KW-1185">Reference proteome</keyword>
<reference evidence="1" key="1">
    <citation type="submission" date="2024-09" db="EMBL/GenBank/DDBJ databases">
        <title>Black Yeasts Isolated from many extreme environments.</title>
        <authorList>
            <person name="Coleine C."/>
            <person name="Stajich J.E."/>
            <person name="Selbmann L."/>
        </authorList>
    </citation>
    <scope>NUCLEOTIDE SEQUENCE</scope>
    <source>
        <strain evidence="1">CCFEE 5737</strain>
    </source>
</reference>
<comment type="caution">
    <text evidence="1">The sequence shown here is derived from an EMBL/GenBank/DDBJ whole genome shotgun (WGS) entry which is preliminary data.</text>
</comment>
<proteinExistence type="predicted"/>
<gene>
    <name evidence="1" type="ORF">LTS18_012132</name>
</gene>
<accession>A0ACC3CXR3</accession>
<evidence type="ECO:0000313" key="1">
    <source>
        <dbReference type="EMBL" id="KAK3053502.1"/>
    </source>
</evidence>
<organism evidence="1 2">
    <name type="scientific">Coniosporium uncinatum</name>
    <dbReference type="NCBI Taxonomy" id="93489"/>
    <lineage>
        <taxon>Eukaryota</taxon>
        <taxon>Fungi</taxon>
        <taxon>Dikarya</taxon>
        <taxon>Ascomycota</taxon>
        <taxon>Pezizomycotina</taxon>
        <taxon>Dothideomycetes</taxon>
        <taxon>Dothideomycetes incertae sedis</taxon>
        <taxon>Coniosporium</taxon>
    </lineage>
</organism>